<dbReference type="AlphaFoldDB" id="A0A1F8GUM5"/>
<gene>
    <name evidence="1" type="ORF">A3A33_00340</name>
</gene>
<sequence length="120" mass="14249">MAKKPLIRWFSSYEKEGKSRLLRYLVNLTLDGRNEEFINNYTVIRVFRETFPDFPSRTNIGISRTIGLLTREVLPAHKGTEVWWEWDGPIFERVSYAYRMTPVAQRIIMRELVKLLVGRV</sequence>
<reference evidence="1 2" key="1">
    <citation type="journal article" date="2016" name="Nat. Commun.">
        <title>Thousands of microbial genomes shed light on interconnected biogeochemical processes in an aquifer system.</title>
        <authorList>
            <person name="Anantharaman K."/>
            <person name="Brown C.T."/>
            <person name="Hug L.A."/>
            <person name="Sharon I."/>
            <person name="Castelle C.J."/>
            <person name="Probst A.J."/>
            <person name="Thomas B.C."/>
            <person name="Singh A."/>
            <person name="Wilkins M.J."/>
            <person name="Karaoz U."/>
            <person name="Brodie E.L."/>
            <person name="Williams K.H."/>
            <person name="Hubbard S.S."/>
            <person name="Banfield J.F."/>
        </authorList>
    </citation>
    <scope>NUCLEOTIDE SEQUENCE [LARGE SCALE GENOMIC DNA]</scope>
</reference>
<dbReference type="Proteomes" id="UP000179047">
    <property type="component" value="Unassembled WGS sequence"/>
</dbReference>
<comment type="caution">
    <text evidence="1">The sequence shown here is derived from an EMBL/GenBank/DDBJ whole genome shotgun (WGS) entry which is preliminary data.</text>
</comment>
<dbReference type="EMBL" id="MGKP01000021">
    <property type="protein sequence ID" value="OGN28338.1"/>
    <property type="molecule type" value="Genomic_DNA"/>
</dbReference>
<organism evidence="1 2">
    <name type="scientific">Candidatus Yanofskybacteria bacterium RIFCSPLOWO2_01_FULL_49_25</name>
    <dbReference type="NCBI Taxonomy" id="1802701"/>
    <lineage>
        <taxon>Bacteria</taxon>
        <taxon>Candidatus Yanofskyibacteriota</taxon>
    </lineage>
</organism>
<accession>A0A1F8GUM5</accession>
<name>A0A1F8GUM5_9BACT</name>
<evidence type="ECO:0000313" key="1">
    <source>
        <dbReference type="EMBL" id="OGN28338.1"/>
    </source>
</evidence>
<proteinExistence type="predicted"/>
<evidence type="ECO:0000313" key="2">
    <source>
        <dbReference type="Proteomes" id="UP000179047"/>
    </source>
</evidence>
<protein>
    <submittedName>
        <fullName evidence="1">Uncharacterized protein</fullName>
    </submittedName>
</protein>